<reference evidence="1" key="1">
    <citation type="journal article" date="2025" name="Int. J. Syst. Evol. Microbiol.">
        <title>Inconstantimicrobium mannanitabidum sp. nov., a novel member of the family Clostridiaceae isolated from anoxic soil under the treatment of reductive soil disinfestation.</title>
        <authorList>
            <person name="Ueki A."/>
            <person name="Tonouchi A."/>
            <person name="Honma S."/>
            <person name="Kaku N."/>
            <person name="Ueki K."/>
        </authorList>
    </citation>
    <scope>NUCLEOTIDE SEQUENCE</scope>
    <source>
        <strain evidence="1">TW13</strain>
    </source>
</reference>
<evidence type="ECO:0000313" key="2">
    <source>
        <dbReference type="Proteomes" id="UP001058074"/>
    </source>
</evidence>
<sequence length="71" mass="8539">MPKKIEKYEDMMKELQVIVDEFETKELDLDEAMNRYENGLKLVNKLYKVLNSYEGKIKIINDKYGEVDFEE</sequence>
<gene>
    <name evidence="1" type="primary">xseB</name>
    <name evidence="1" type="ORF">rsdtw13_14150</name>
</gene>
<evidence type="ECO:0000313" key="1">
    <source>
        <dbReference type="EMBL" id="GKX66157.1"/>
    </source>
</evidence>
<protein>
    <submittedName>
        <fullName evidence="1">Exodeoxyribonuclease 7 small subunit</fullName>
    </submittedName>
</protein>
<name>A0ACB5RAD9_9CLOT</name>
<organism evidence="1 2">
    <name type="scientific">Inconstantimicrobium mannanitabidum</name>
    <dbReference type="NCBI Taxonomy" id="1604901"/>
    <lineage>
        <taxon>Bacteria</taxon>
        <taxon>Bacillati</taxon>
        <taxon>Bacillota</taxon>
        <taxon>Clostridia</taxon>
        <taxon>Eubacteriales</taxon>
        <taxon>Clostridiaceae</taxon>
        <taxon>Inconstantimicrobium</taxon>
    </lineage>
</organism>
<accession>A0ACB5RAD9</accession>
<proteinExistence type="predicted"/>
<dbReference type="EMBL" id="BROD01000001">
    <property type="protein sequence ID" value="GKX66157.1"/>
    <property type="molecule type" value="Genomic_DNA"/>
</dbReference>
<keyword evidence="2" id="KW-1185">Reference proteome</keyword>
<comment type="caution">
    <text evidence="1">The sequence shown here is derived from an EMBL/GenBank/DDBJ whole genome shotgun (WGS) entry which is preliminary data.</text>
</comment>
<dbReference type="Proteomes" id="UP001058074">
    <property type="component" value="Unassembled WGS sequence"/>
</dbReference>